<dbReference type="GO" id="GO:0005886">
    <property type="term" value="C:plasma membrane"/>
    <property type="evidence" value="ECO:0007669"/>
    <property type="project" value="UniProtKB-SubCell"/>
</dbReference>
<dbReference type="EMBL" id="CP013189">
    <property type="protein sequence ID" value="ALO45124.1"/>
    <property type="molecule type" value="Genomic_DNA"/>
</dbReference>
<dbReference type="OrthoDB" id="9775207at2"/>
<dbReference type="PANTHER" id="PTHR30414">
    <property type="entry name" value="MINICONDUCTANCE MECHANOSENSITIVE CHANNEL YBDG"/>
    <property type="match status" value="1"/>
</dbReference>
<evidence type="ECO:0000256" key="1">
    <source>
        <dbReference type="ARBA" id="ARBA00004429"/>
    </source>
</evidence>
<dbReference type="PANTHER" id="PTHR30414:SF0">
    <property type="entry name" value="MINICONDUCTANCE MECHANOSENSITIVE CHANNEL YBDG"/>
    <property type="match status" value="1"/>
</dbReference>
<dbReference type="SUPFAM" id="SSF50182">
    <property type="entry name" value="Sm-like ribonucleoproteins"/>
    <property type="match status" value="1"/>
</dbReference>
<evidence type="ECO:0000313" key="12">
    <source>
        <dbReference type="EMBL" id="ALO45124.1"/>
    </source>
</evidence>
<dbReference type="InterPro" id="IPR010920">
    <property type="entry name" value="LSM_dom_sf"/>
</dbReference>
<dbReference type="Gene3D" id="2.30.30.60">
    <property type="match status" value="1"/>
</dbReference>
<keyword evidence="5 10" id="KW-1133">Transmembrane helix</keyword>
<feature type="transmembrane region" description="Helical" evidence="10">
    <location>
        <begin position="163"/>
        <end position="180"/>
    </location>
</feature>
<dbReference type="Proteomes" id="UP000065641">
    <property type="component" value="Chromosome"/>
</dbReference>
<name>A0A0S2KAM6_9GAMM</name>
<dbReference type="PATRIC" id="fig|1249552.3.peg.444"/>
<feature type="transmembrane region" description="Helical" evidence="10">
    <location>
        <begin position="137"/>
        <end position="157"/>
    </location>
</feature>
<evidence type="ECO:0000256" key="3">
    <source>
        <dbReference type="ARBA" id="ARBA00022519"/>
    </source>
</evidence>
<dbReference type="InterPro" id="IPR023408">
    <property type="entry name" value="MscS_beta-dom_sf"/>
</dbReference>
<protein>
    <recommendedName>
        <fullName evidence="8">Mechanosensing system component YbdG</fullName>
    </recommendedName>
    <alternativeName>
        <fullName evidence="9">Mechanosensitive channel homolog YbdG</fullName>
    </alternativeName>
</protein>
<dbReference type="InterPro" id="IPR006685">
    <property type="entry name" value="MscS_channel_2nd"/>
</dbReference>
<evidence type="ECO:0000256" key="4">
    <source>
        <dbReference type="ARBA" id="ARBA00022692"/>
    </source>
</evidence>
<evidence type="ECO:0000256" key="9">
    <source>
        <dbReference type="ARBA" id="ARBA00093659"/>
    </source>
</evidence>
<evidence type="ECO:0000256" key="6">
    <source>
        <dbReference type="ARBA" id="ARBA00023016"/>
    </source>
</evidence>
<keyword evidence="2" id="KW-1003">Cell membrane</keyword>
<feature type="transmembrane region" description="Helical" evidence="10">
    <location>
        <begin position="91"/>
        <end position="116"/>
    </location>
</feature>
<feature type="domain" description="Mechanosensitive ion channel MscS" evidence="11">
    <location>
        <begin position="182"/>
        <end position="250"/>
    </location>
</feature>
<comment type="subcellular location">
    <subcellularLocation>
        <location evidence="1">Cell inner membrane</location>
        <topology evidence="1">Multi-pass membrane protein</topology>
    </subcellularLocation>
</comment>
<dbReference type="GO" id="GO:0008381">
    <property type="term" value="F:mechanosensitive monoatomic ion channel activity"/>
    <property type="evidence" value="ECO:0007669"/>
    <property type="project" value="InterPro"/>
</dbReference>
<keyword evidence="13" id="KW-1185">Reference proteome</keyword>
<evidence type="ECO:0000256" key="2">
    <source>
        <dbReference type="ARBA" id="ARBA00022475"/>
    </source>
</evidence>
<dbReference type="KEGG" id="pspi:PS2015_438"/>
<dbReference type="AlphaFoldDB" id="A0A0S2KAM6"/>
<proteinExistence type="predicted"/>
<organism evidence="12 13">
    <name type="scientific">Pseudohongiella spirulinae</name>
    <dbReference type="NCBI Taxonomy" id="1249552"/>
    <lineage>
        <taxon>Bacteria</taxon>
        <taxon>Pseudomonadati</taxon>
        <taxon>Pseudomonadota</taxon>
        <taxon>Gammaproteobacteria</taxon>
        <taxon>Pseudomonadales</taxon>
        <taxon>Pseudohongiellaceae</taxon>
        <taxon>Pseudohongiella</taxon>
    </lineage>
</organism>
<evidence type="ECO:0000313" key="13">
    <source>
        <dbReference type="Proteomes" id="UP000065641"/>
    </source>
</evidence>
<sequence length="422" mass="47370">MPEIPPDMSQWLDEHVWVYTLTSVFILLAAAWLSNFISKRILVNGLMRLLNAPTAGPGEFDRFDFIPRLANVIPALVITFGIRFVPDLPEAVVTVVLNVANAFIVLTLAMALSGVLDMVNHVYSQRADALNRPIKGYLQVVKIVIYAIAVLLMIATLLDRSPLILLSGLGALAAVLMLVFQDTILSLVASVQITSNDMIRVGDWIEMPQLNADGDVIDIALHTVKVQNWDKTITTIPTKRFISDSFKNWRGMQEAGGRRIKRPVFLDQNSVRFLTEEEKQRLSGIALLSDYLNSKQKEIDDWNARLADQGKVPANTRRITNLGTFRAYVVNYLRHHPRLRQDLTQIVRHLAPGPEGLPVEVYCFTNTTAWVEYEGIQSDIFDHLLSILPEFGLRVFQVPSGVDMREWAAGAGRSMTQETNHD</sequence>
<dbReference type="RefSeq" id="WP_058023098.1">
    <property type="nucleotide sequence ID" value="NZ_CP013189.1"/>
</dbReference>
<evidence type="ECO:0000256" key="7">
    <source>
        <dbReference type="ARBA" id="ARBA00023136"/>
    </source>
</evidence>
<reference evidence="12 13" key="1">
    <citation type="submission" date="2015-11" db="EMBL/GenBank/DDBJ databases">
        <authorList>
            <person name="Zhang Y."/>
            <person name="Guo Z."/>
        </authorList>
    </citation>
    <scope>NUCLEOTIDE SEQUENCE [LARGE SCALE GENOMIC DNA]</scope>
    <source>
        <strain evidence="12 13">KCTC 32221</strain>
    </source>
</reference>
<keyword evidence="3" id="KW-0997">Cell inner membrane</keyword>
<evidence type="ECO:0000256" key="8">
    <source>
        <dbReference type="ARBA" id="ARBA00093630"/>
    </source>
</evidence>
<feature type="transmembrane region" description="Helical" evidence="10">
    <location>
        <begin position="16"/>
        <end position="38"/>
    </location>
</feature>
<dbReference type="STRING" id="1249552.PS2015_438"/>
<evidence type="ECO:0000259" key="11">
    <source>
        <dbReference type="Pfam" id="PF00924"/>
    </source>
</evidence>
<gene>
    <name evidence="12" type="ORF">PS2015_438</name>
</gene>
<evidence type="ECO:0000256" key="5">
    <source>
        <dbReference type="ARBA" id="ARBA00022989"/>
    </source>
</evidence>
<dbReference type="Pfam" id="PF00924">
    <property type="entry name" value="MS_channel_2nd"/>
    <property type="match status" value="1"/>
</dbReference>
<keyword evidence="6" id="KW-0346">Stress response</keyword>
<dbReference type="GO" id="GO:0071470">
    <property type="term" value="P:cellular response to osmotic stress"/>
    <property type="evidence" value="ECO:0007669"/>
    <property type="project" value="InterPro"/>
</dbReference>
<dbReference type="InterPro" id="IPR030192">
    <property type="entry name" value="YbdG"/>
</dbReference>
<dbReference type="FunFam" id="2.30.30.60:FF:000002">
    <property type="entry name" value="Mechanosensitive ion channel family protein"/>
    <property type="match status" value="1"/>
</dbReference>
<keyword evidence="4 10" id="KW-0812">Transmembrane</keyword>
<accession>A0A0S2KAM6</accession>
<keyword evidence="7 10" id="KW-0472">Membrane</keyword>
<evidence type="ECO:0000256" key="10">
    <source>
        <dbReference type="SAM" id="Phobius"/>
    </source>
</evidence>
<feature type="transmembrane region" description="Helical" evidence="10">
    <location>
        <begin position="69"/>
        <end position="85"/>
    </location>
</feature>